<organism evidence="4 5">
    <name type="scientific">Actinoallomurus oryzae</name>
    <dbReference type="NCBI Taxonomy" id="502180"/>
    <lineage>
        <taxon>Bacteria</taxon>
        <taxon>Bacillati</taxon>
        <taxon>Actinomycetota</taxon>
        <taxon>Actinomycetes</taxon>
        <taxon>Streptosporangiales</taxon>
        <taxon>Thermomonosporaceae</taxon>
        <taxon>Actinoallomurus</taxon>
    </lineage>
</organism>
<dbReference type="EMBL" id="BAABHF010000022">
    <property type="protein sequence ID" value="GAA4497116.1"/>
    <property type="molecule type" value="Genomic_DNA"/>
</dbReference>
<dbReference type="RefSeq" id="WP_425550927.1">
    <property type="nucleotide sequence ID" value="NZ_BAABHF010000022.1"/>
</dbReference>
<dbReference type="Proteomes" id="UP001500503">
    <property type="component" value="Unassembled WGS sequence"/>
</dbReference>
<dbReference type="Pfam" id="PF13490">
    <property type="entry name" value="zf-HC2"/>
    <property type="match status" value="1"/>
</dbReference>
<comment type="caution">
    <text evidence="4">The sequence shown here is derived from an EMBL/GenBank/DDBJ whole genome shotgun (WGS) entry which is preliminary data.</text>
</comment>
<evidence type="ECO:0000313" key="5">
    <source>
        <dbReference type="Proteomes" id="UP001500503"/>
    </source>
</evidence>
<keyword evidence="1" id="KW-0805">Transcription regulation</keyword>
<accession>A0ABP8Q6D9</accession>
<keyword evidence="5" id="KW-1185">Reference proteome</keyword>
<evidence type="ECO:0000256" key="2">
    <source>
        <dbReference type="ARBA" id="ARBA00023163"/>
    </source>
</evidence>
<name>A0ABP8Q6D9_9ACTN</name>
<feature type="domain" description="Putative zinc-finger" evidence="3">
    <location>
        <begin position="12"/>
        <end position="36"/>
    </location>
</feature>
<evidence type="ECO:0000259" key="3">
    <source>
        <dbReference type="Pfam" id="PF13490"/>
    </source>
</evidence>
<evidence type="ECO:0000313" key="4">
    <source>
        <dbReference type="EMBL" id="GAA4497116.1"/>
    </source>
</evidence>
<dbReference type="InterPro" id="IPR041916">
    <property type="entry name" value="Anti_sigma_zinc_sf"/>
</dbReference>
<dbReference type="InterPro" id="IPR027383">
    <property type="entry name" value="Znf_put"/>
</dbReference>
<gene>
    <name evidence="4" type="ORF">GCM10023191_040110</name>
</gene>
<keyword evidence="2" id="KW-0804">Transcription</keyword>
<evidence type="ECO:0000256" key="1">
    <source>
        <dbReference type="ARBA" id="ARBA00023015"/>
    </source>
</evidence>
<dbReference type="Gene3D" id="1.10.10.1320">
    <property type="entry name" value="Anti-sigma factor, zinc-finger domain"/>
    <property type="match status" value="1"/>
</dbReference>
<proteinExistence type="predicted"/>
<sequence>MSCPFREDTGVYVLGALPPQEHLRMRMHLKDCHSCQVDVADLLAVLPILRNTSPALWSHSCRALFIDWSLNN</sequence>
<protein>
    <recommendedName>
        <fullName evidence="3">Putative zinc-finger domain-containing protein</fullName>
    </recommendedName>
</protein>
<reference evidence="5" key="1">
    <citation type="journal article" date="2019" name="Int. J. Syst. Evol. Microbiol.">
        <title>The Global Catalogue of Microorganisms (GCM) 10K type strain sequencing project: providing services to taxonomists for standard genome sequencing and annotation.</title>
        <authorList>
            <consortium name="The Broad Institute Genomics Platform"/>
            <consortium name="The Broad Institute Genome Sequencing Center for Infectious Disease"/>
            <person name="Wu L."/>
            <person name="Ma J."/>
        </authorList>
    </citation>
    <scope>NUCLEOTIDE SEQUENCE [LARGE SCALE GENOMIC DNA]</scope>
    <source>
        <strain evidence="5">JCM 17933</strain>
    </source>
</reference>